<reference evidence="3" key="1">
    <citation type="submission" date="2022-09" db="EMBL/GenBank/DDBJ databases">
        <title>Diverse halophilic archaea isolated from saline environments.</title>
        <authorList>
            <person name="Cui H.-L."/>
        </authorList>
    </citation>
    <scope>NUCLEOTIDE SEQUENCE</scope>
    <source>
        <strain evidence="3">ZS-35-S2</strain>
    </source>
</reference>
<evidence type="ECO:0000259" key="2">
    <source>
        <dbReference type="Pfam" id="PF26028"/>
    </source>
</evidence>
<organism evidence="3 4">
    <name type="scientific">Salinirubellus salinus</name>
    <dbReference type="NCBI Taxonomy" id="1364945"/>
    <lineage>
        <taxon>Archaea</taxon>
        <taxon>Methanobacteriati</taxon>
        <taxon>Methanobacteriota</taxon>
        <taxon>Stenosarchaea group</taxon>
        <taxon>Halobacteria</taxon>
        <taxon>Halobacteriales</taxon>
        <taxon>Natronomonadaceae</taxon>
        <taxon>Salinirubellus</taxon>
    </lineage>
</organism>
<proteinExistence type="predicted"/>
<dbReference type="InterPro" id="IPR058319">
    <property type="entry name" value="DUF8006"/>
</dbReference>
<dbReference type="KEGG" id="ssai:N0B31_00890"/>
<dbReference type="RefSeq" id="WP_260593845.1">
    <property type="nucleotide sequence ID" value="NZ_CP104003.1"/>
</dbReference>
<dbReference type="EMBL" id="CP104003">
    <property type="protein sequence ID" value="UWM54849.1"/>
    <property type="molecule type" value="Genomic_DNA"/>
</dbReference>
<feature type="transmembrane region" description="Helical" evidence="1">
    <location>
        <begin position="68"/>
        <end position="86"/>
    </location>
</feature>
<evidence type="ECO:0000313" key="3">
    <source>
        <dbReference type="EMBL" id="UWM54849.1"/>
    </source>
</evidence>
<keyword evidence="4" id="KW-1185">Reference proteome</keyword>
<dbReference type="GeneID" id="74940934"/>
<gene>
    <name evidence="3" type="ORF">N0B31_00890</name>
</gene>
<dbReference type="Proteomes" id="UP001057580">
    <property type="component" value="Chromosome"/>
</dbReference>
<name>A0A9E7R422_9EURY</name>
<keyword evidence="1" id="KW-0812">Transmembrane</keyword>
<feature type="transmembrane region" description="Helical" evidence="1">
    <location>
        <begin position="41"/>
        <end position="62"/>
    </location>
</feature>
<keyword evidence="1" id="KW-0472">Membrane</keyword>
<dbReference type="Pfam" id="PF26028">
    <property type="entry name" value="DUF8006"/>
    <property type="match status" value="1"/>
</dbReference>
<protein>
    <recommendedName>
        <fullName evidence="2">DUF8006 domain-containing protein</fullName>
    </recommendedName>
</protein>
<dbReference type="AlphaFoldDB" id="A0A9E7R422"/>
<sequence>MFALPLQLVDSFLLQYNVGQAILALYILSTLAALPLKSQKIIGINTVVFGVIFLLTPTGPAALQPVHFQFLGIALIFVGPFLVLTADR</sequence>
<feature type="domain" description="DUF8006" evidence="2">
    <location>
        <begin position="4"/>
        <end position="88"/>
    </location>
</feature>
<feature type="transmembrane region" description="Helical" evidence="1">
    <location>
        <begin position="12"/>
        <end position="34"/>
    </location>
</feature>
<keyword evidence="1" id="KW-1133">Transmembrane helix</keyword>
<evidence type="ECO:0000313" key="4">
    <source>
        <dbReference type="Proteomes" id="UP001057580"/>
    </source>
</evidence>
<accession>A0A9E7R422</accession>
<evidence type="ECO:0000256" key="1">
    <source>
        <dbReference type="SAM" id="Phobius"/>
    </source>
</evidence>